<dbReference type="PROSITE" id="PS51257">
    <property type="entry name" value="PROKAR_LIPOPROTEIN"/>
    <property type="match status" value="1"/>
</dbReference>
<dbReference type="SUPFAM" id="SSF50952">
    <property type="entry name" value="Soluble quinoprotein glucose dehydrogenase"/>
    <property type="match status" value="1"/>
</dbReference>
<dbReference type="Gene3D" id="2.120.10.30">
    <property type="entry name" value="TolB, C-terminal domain"/>
    <property type="match status" value="1"/>
</dbReference>
<dbReference type="InterPro" id="IPR006311">
    <property type="entry name" value="TAT_signal"/>
</dbReference>
<evidence type="ECO:0000313" key="4">
    <source>
        <dbReference type="Proteomes" id="UP001257739"/>
    </source>
</evidence>
<feature type="region of interest" description="Disordered" evidence="1">
    <location>
        <begin position="25"/>
        <end position="45"/>
    </location>
</feature>
<dbReference type="PANTHER" id="PTHR19328">
    <property type="entry name" value="HEDGEHOG-INTERACTING PROTEIN"/>
    <property type="match status" value="1"/>
</dbReference>
<dbReference type="RefSeq" id="WP_309968863.1">
    <property type="nucleotide sequence ID" value="NZ_JAVDWH010000001.1"/>
</dbReference>
<feature type="compositionally biased region" description="Low complexity" evidence="1">
    <location>
        <begin position="27"/>
        <end position="45"/>
    </location>
</feature>
<accession>A0ABU1UNA3</accession>
<dbReference type="PANTHER" id="PTHR19328:SF13">
    <property type="entry name" value="HIPL1 PROTEIN"/>
    <property type="match status" value="1"/>
</dbReference>
<dbReference type="EMBL" id="JAVDWH010000001">
    <property type="protein sequence ID" value="MDR7086638.1"/>
    <property type="molecule type" value="Genomic_DNA"/>
</dbReference>
<organism evidence="3 4">
    <name type="scientific">Aeromicrobium panaciterrae</name>
    <dbReference type="NCBI Taxonomy" id="363861"/>
    <lineage>
        <taxon>Bacteria</taxon>
        <taxon>Bacillati</taxon>
        <taxon>Actinomycetota</taxon>
        <taxon>Actinomycetes</taxon>
        <taxon>Propionibacteriales</taxon>
        <taxon>Nocardioidaceae</taxon>
        <taxon>Aeromicrobium</taxon>
    </lineage>
</organism>
<evidence type="ECO:0000313" key="3">
    <source>
        <dbReference type="EMBL" id="MDR7086638.1"/>
    </source>
</evidence>
<evidence type="ECO:0000259" key="2">
    <source>
        <dbReference type="Pfam" id="PF07995"/>
    </source>
</evidence>
<dbReference type="Pfam" id="PF07995">
    <property type="entry name" value="GSDH"/>
    <property type="match status" value="1"/>
</dbReference>
<name>A0ABU1UNA3_9ACTN</name>
<keyword evidence="4" id="KW-1185">Reference proteome</keyword>
<evidence type="ECO:0000256" key="1">
    <source>
        <dbReference type="SAM" id="MobiDB-lite"/>
    </source>
</evidence>
<gene>
    <name evidence="3" type="ORF">J2X11_001477</name>
</gene>
<feature type="domain" description="Glucose/Sorbosone dehydrogenase" evidence="2">
    <location>
        <begin position="59"/>
        <end position="349"/>
    </location>
</feature>
<reference evidence="3 4" key="1">
    <citation type="submission" date="2023-07" db="EMBL/GenBank/DDBJ databases">
        <title>Sorghum-associated microbial communities from plants grown in Nebraska, USA.</title>
        <authorList>
            <person name="Schachtman D."/>
        </authorList>
    </citation>
    <scope>NUCLEOTIDE SEQUENCE [LARGE SCALE GENOMIC DNA]</scope>
    <source>
        <strain evidence="3 4">BE248</strain>
    </source>
</reference>
<protein>
    <submittedName>
        <fullName evidence="3">Glucose/arabinose dehydrogenase</fullName>
    </submittedName>
</protein>
<dbReference type="InterPro" id="IPR012938">
    <property type="entry name" value="Glc/Sorbosone_DH"/>
</dbReference>
<proteinExistence type="predicted"/>
<comment type="caution">
    <text evidence="3">The sequence shown here is derived from an EMBL/GenBank/DDBJ whole genome shotgun (WGS) entry which is preliminary data.</text>
</comment>
<dbReference type="InterPro" id="IPR011041">
    <property type="entry name" value="Quinoprot_gluc/sorb_DH_b-prop"/>
</dbReference>
<sequence length="365" mass="38856">MIERRTFLTGIAAVGAASLIGCSSDGEPATPSKTSPTPSATTAEASVNPKVASTIATGLNVPWGIAFLASGAAYVSQRDAGSIVRIDPDGQVTDLGQVQGVDSATSEGGLMGIALDPDDESVLYAYMSTSSDDRLVRLSVNGDKISRPEPLFTGVRSAANHHGGRLLFDDSGHLFLAIGDGAVPEDAQDRNGPNGTILRLDKEGRAARGNPFENEVWSYGHRNIEGLAFDADGRLWASEFGQDTRDELNLIVKGKNYGWPRFEGKSDDPDFVSPKVTWSTEEASPAGLAITRSTAFMAALRGERLWMIPLDGESAGKPKALFTGKYGRIRDVVVAPDESLWVTTSNTDSRGQPASDDDRILRITL</sequence>
<dbReference type="InterPro" id="IPR011042">
    <property type="entry name" value="6-blade_b-propeller_TolB-like"/>
</dbReference>
<dbReference type="PROSITE" id="PS51318">
    <property type="entry name" value="TAT"/>
    <property type="match status" value="1"/>
</dbReference>
<dbReference type="Proteomes" id="UP001257739">
    <property type="component" value="Unassembled WGS sequence"/>
</dbReference>